<protein>
    <recommendedName>
        <fullName evidence="3">RHS repeat-associated core domain protein</fullName>
    </recommendedName>
</protein>
<dbReference type="EMBL" id="CP019791">
    <property type="protein sequence ID" value="AQT69322.1"/>
    <property type="molecule type" value="Genomic_DNA"/>
</dbReference>
<dbReference type="KEGG" id="alus:STSP2_02511"/>
<dbReference type="STRING" id="1936003.STSP2_02511"/>
<gene>
    <name evidence="1" type="ORF">STSP2_02511</name>
</gene>
<accession>A0A1U9NMZ4</accession>
<evidence type="ECO:0000313" key="2">
    <source>
        <dbReference type="Proteomes" id="UP000189674"/>
    </source>
</evidence>
<dbReference type="AlphaFoldDB" id="A0A1U9NMZ4"/>
<name>A0A1U9NMZ4_9BACT</name>
<proteinExistence type="predicted"/>
<organism evidence="1 2">
    <name type="scientific">Anaerohalosphaera lusitana</name>
    <dbReference type="NCBI Taxonomy" id="1936003"/>
    <lineage>
        <taxon>Bacteria</taxon>
        <taxon>Pseudomonadati</taxon>
        <taxon>Planctomycetota</taxon>
        <taxon>Phycisphaerae</taxon>
        <taxon>Sedimentisphaerales</taxon>
        <taxon>Anaerohalosphaeraceae</taxon>
        <taxon>Anaerohalosphaera</taxon>
    </lineage>
</organism>
<evidence type="ECO:0008006" key="3">
    <source>
        <dbReference type="Google" id="ProtNLM"/>
    </source>
</evidence>
<dbReference type="Gene3D" id="2.180.10.10">
    <property type="entry name" value="RHS repeat-associated core"/>
    <property type="match status" value="1"/>
</dbReference>
<dbReference type="Proteomes" id="UP000189674">
    <property type="component" value="Chromosome"/>
</dbReference>
<keyword evidence="2" id="KW-1185">Reference proteome</keyword>
<evidence type="ECO:0000313" key="1">
    <source>
        <dbReference type="EMBL" id="AQT69322.1"/>
    </source>
</evidence>
<reference evidence="2" key="1">
    <citation type="submission" date="2017-02" db="EMBL/GenBank/DDBJ databases">
        <title>Comparative genomics and description of representatives of a novel lineage of planctomycetes thriving in anoxic sediments.</title>
        <authorList>
            <person name="Spring S."/>
            <person name="Bunk B."/>
            <person name="Sproer C."/>
        </authorList>
    </citation>
    <scope>NUCLEOTIDE SEQUENCE [LARGE SCALE GENOMIC DNA]</scope>
    <source>
        <strain evidence="2">ST-NAGAB-D1</strain>
    </source>
</reference>
<sequence length="196" mass="22597">MALQPSRYFLSKRKWCRKDIATKVDHITTANTRIYYYNDNWQVLAEYDGSDSFKRYYVYGNYIDEPLMTSDSTTDLYYAHDHLYSTAALIDTAGNIVDATNTSVASTHPPPLNAHQLPRQRLMYPPVRRHRLERPTLLTARKITDNPARYPSSCHPDFMNFSIAFGLSLFWKACRAGSFVFFILFSSSSRIARISA</sequence>